<dbReference type="InterPro" id="IPR004105">
    <property type="entry name" value="CheA-like_dim"/>
</dbReference>
<feature type="domain" description="CheW-like" evidence="14">
    <location>
        <begin position="565"/>
        <end position="697"/>
    </location>
</feature>
<keyword evidence="9" id="KW-0067">ATP-binding</keyword>
<keyword evidence="5 12" id="KW-0597">Phosphoprotein</keyword>
<dbReference type="SUPFAM" id="SSF160246">
    <property type="entry name" value="EspE N-terminal domain-like"/>
    <property type="match status" value="1"/>
</dbReference>
<evidence type="ECO:0000256" key="1">
    <source>
        <dbReference type="ARBA" id="ARBA00000085"/>
    </source>
</evidence>
<dbReference type="CDD" id="cd00731">
    <property type="entry name" value="CheA_reg"/>
    <property type="match status" value="1"/>
</dbReference>
<comment type="function">
    <text evidence="11">Involved in the transmission of sensory signals from the chemoreceptors to the flagellar motors. CheA is autophosphorylated; it can transfer its phosphate group to either CheB or CheY.</text>
</comment>
<evidence type="ECO:0000256" key="7">
    <source>
        <dbReference type="ARBA" id="ARBA00022741"/>
    </source>
</evidence>
<dbReference type="Pfam" id="PF02895">
    <property type="entry name" value="H-kinase_dim"/>
    <property type="match status" value="1"/>
</dbReference>
<evidence type="ECO:0000256" key="12">
    <source>
        <dbReference type="PROSITE-ProRule" id="PRU00110"/>
    </source>
</evidence>
<dbReference type="SMART" id="SM00387">
    <property type="entry name" value="HATPase_c"/>
    <property type="match status" value="1"/>
</dbReference>
<dbReference type="GO" id="GO:0000155">
    <property type="term" value="F:phosphorelay sensor kinase activity"/>
    <property type="evidence" value="ECO:0007669"/>
    <property type="project" value="InterPro"/>
</dbReference>
<proteinExistence type="predicted"/>
<dbReference type="FunFam" id="3.30.565.10:FF:000016">
    <property type="entry name" value="Chemotaxis protein CheA, putative"/>
    <property type="match status" value="1"/>
</dbReference>
<dbReference type="SMART" id="SM00073">
    <property type="entry name" value="HPT"/>
    <property type="match status" value="1"/>
</dbReference>
<evidence type="ECO:0000256" key="8">
    <source>
        <dbReference type="ARBA" id="ARBA00022777"/>
    </source>
</evidence>
<keyword evidence="10" id="KW-0902">Two-component regulatory system</keyword>
<organism evidence="16">
    <name type="scientific">Geobacter metallireducens</name>
    <dbReference type="NCBI Taxonomy" id="28232"/>
    <lineage>
        <taxon>Bacteria</taxon>
        <taxon>Pseudomonadati</taxon>
        <taxon>Thermodesulfobacteriota</taxon>
        <taxon>Desulfuromonadia</taxon>
        <taxon>Geobacterales</taxon>
        <taxon>Geobacteraceae</taxon>
        <taxon>Geobacter</taxon>
    </lineage>
</organism>
<dbReference type="Gene3D" id="1.10.287.560">
    <property type="entry name" value="Histidine kinase CheA-like, homodimeric domain"/>
    <property type="match status" value="1"/>
</dbReference>
<dbReference type="PANTHER" id="PTHR43395">
    <property type="entry name" value="SENSOR HISTIDINE KINASE CHEA"/>
    <property type="match status" value="1"/>
</dbReference>
<evidence type="ECO:0000259" key="14">
    <source>
        <dbReference type="PROSITE" id="PS50851"/>
    </source>
</evidence>
<evidence type="ECO:0000259" key="13">
    <source>
        <dbReference type="PROSITE" id="PS50109"/>
    </source>
</evidence>
<dbReference type="InterPro" id="IPR036890">
    <property type="entry name" value="HATPase_C_sf"/>
</dbReference>
<feature type="modified residue" description="Phosphohistidine" evidence="12">
    <location>
        <position position="44"/>
    </location>
</feature>
<dbReference type="SUPFAM" id="SSF55874">
    <property type="entry name" value="ATPase domain of HSP90 chaperone/DNA topoisomerase II/histidine kinase"/>
    <property type="match status" value="1"/>
</dbReference>
<dbReference type="InterPro" id="IPR008207">
    <property type="entry name" value="Sig_transdc_His_kin_Hpt_dom"/>
</dbReference>
<evidence type="ECO:0000256" key="5">
    <source>
        <dbReference type="ARBA" id="ARBA00022553"/>
    </source>
</evidence>
<dbReference type="SUPFAM" id="SSF50341">
    <property type="entry name" value="CheW-like"/>
    <property type="match status" value="1"/>
</dbReference>
<dbReference type="GO" id="GO:0005524">
    <property type="term" value="F:ATP binding"/>
    <property type="evidence" value="ECO:0007669"/>
    <property type="project" value="UniProtKB-KW"/>
</dbReference>
<comment type="caution">
    <text evidence="16">The sequence shown here is derived from an EMBL/GenBank/DDBJ whole genome shotgun (WGS) entry which is preliminary data.</text>
</comment>
<keyword evidence="6" id="KW-0808">Transferase</keyword>
<name>A0A831UGF8_GEOME</name>
<dbReference type="InterPro" id="IPR051315">
    <property type="entry name" value="Bact_Chemotaxis_CheA"/>
</dbReference>
<dbReference type="Gene3D" id="1.20.120.160">
    <property type="entry name" value="HPT domain"/>
    <property type="match status" value="1"/>
</dbReference>
<dbReference type="Pfam" id="PF02518">
    <property type="entry name" value="HATPase_c"/>
    <property type="match status" value="1"/>
</dbReference>
<dbReference type="PROSITE" id="PS50851">
    <property type="entry name" value="CHEW"/>
    <property type="match status" value="1"/>
</dbReference>
<dbReference type="InterPro" id="IPR037257">
    <property type="entry name" value="T2SS_E_N_sf"/>
</dbReference>
<dbReference type="SUPFAM" id="SSF47384">
    <property type="entry name" value="Homodimeric domain of signal transducing histidine kinase"/>
    <property type="match status" value="1"/>
</dbReference>
<dbReference type="InterPro" id="IPR036641">
    <property type="entry name" value="HPT_dom_sf"/>
</dbReference>
<evidence type="ECO:0000256" key="3">
    <source>
        <dbReference type="ARBA" id="ARBA00021495"/>
    </source>
</evidence>
<evidence type="ECO:0000256" key="9">
    <source>
        <dbReference type="ARBA" id="ARBA00022840"/>
    </source>
</evidence>
<feature type="domain" description="Histidine kinase" evidence="13">
    <location>
        <begin position="315"/>
        <end position="563"/>
    </location>
</feature>
<dbReference type="InterPro" id="IPR004358">
    <property type="entry name" value="Sig_transdc_His_kin-like_C"/>
</dbReference>
<accession>A0A831UGF8</accession>
<dbReference type="PROSITE" id="PS50109">
    <property type="entry name" value="HIS_KIN"/>
    <property type="match status" value="1"/>
</dbReference>
<dbReference type="Pfam" id="PF01584">
    <property type="entry name" value="CheW"/>
    <property type="match status" value="1"/>
</dbReference>
<dbReference type="PANTHER" id="PTHR43395:SF10">
    <property type="entry name" value="CHEMOTAXIS PROTEIN CHEA"/>
    <property type="match status" value="1"/>
</dbReference>
<keyword evidence="8" id="KW-0418">Kinase</keyword>
<dbReference type="PRINTS" id="PR00344">
    <property type="entry name" value="BCTRLSENSOR"/>
</dbReference>
<comment type="catalytic activity">
    <reaction evidence="1">
        <text>ATP + protein L-histidine = ADP + protein N-phospho-L-histidine.</text>
        <dbReference type="EC" id="2.7.13.3"/>
    </reaction>
</comment>
<dbReference type="PROSITE" id="PS50894">
    <property type="entry name" value="HPT"/>
    <property type="match status" value="1"/>
</dbReference>
<keyword evidence="4" id="KW-0145">Chemotaxis</keyword>
<dbReference type="SMART" id="SM01231">
    <property type="entry name" value="H-kinase_dim"/>
    <property type="match status" value="1"/>
</dbReference>
<dbReference type="GO" id="GO:0006935">
    <property type="term" value="P:chemotaxis"/>
    <property type="evidence" value="ECO:0007669"/>
    <property type="project" value="UniProtKB-KW"/>
</dbReference>
<evidence type="ECO:0000256" key="11">
    <source>
        <dbReference type="ARBA" id="ARBA00035100"/>
    </source>
</evidence>
<dbReference type="SUPFAM" id="SSF47226">
    <property type="entry name" value="Histidine-containing phosphotransfer domain, HPT domain"/>
    <property type="match status" value="1"/>
</dbReference>
<dbReference type="InterPro" id="IPR036097">
    <property type="entry name" value="HisK_dim/P_sf"/>
</dbReference>
<evidence type="ECO:0000313" key="16">
    <source>
        <dbReference type="EMBL" id="HEN43355.1"/>
    </source>
</evidence>
<dbReference type="InterPro" id="IPR005467">
    <property type="entry name" value="His_kinase_dom"/>
</dbReference>
<evidence type="ECO:0000256" key="6">
    <source>
        <dbReference type="ARBA" id="ARBA00022679"/>
    </source>
</evidence>
<dbReference type="FunFam" id="2.30.30.40:FF:000048">
    <property type="entry name" value="Chemotaxis protein CheA, putative"/>
    <property type="match status" value="1"/>
</dbReference>
<reference evidence="16" key="1">
    <citation type="journal article" date="2020" name="mSystems">
        <title>Genome- and Community-Level Interaction Insights into Carbon Utilization and Element Cycling Functions of Hydrothermarchaeota in Hydrothermal Sediment.</title>
        <authorList>
            <person name="Zhou Z."/>
            <person name="Liu Y."/>
            <person name="Xu W."/>
            <person name="Pan J."/>
            <person name="Luo Z.H."/>
            <person name="Li M."/>
        </authorList>
    </citation>
    <scope>NUCLEOTIDE SEQUENCE [LARGE SCALE GENOMIC DNA]</scope>
    <source>
        <strain evidence="16">SpSt-349</strain>
    </source>
</reference>
<evidence type="ECO:0000259" key="15">
    <source>
        <dbReference type="PROSITE" id="PS50894"/>
    </source>
</evidence>
<dbReference type="CDD" id="cd00088">
    <property type="entry name" value="HPT"/>
    <property type="match status" value="1"/>
</dbReference>
<sequence>MDAHRQAYKEEAYELLAELESSLLELEETPGDMDLIGRVFRAMHTIKGSGAMFGFDDIATFTHEVETVFDMVRNGRIRVTRDLVNLTLKARDLIKGMLDASDGGGDPVEGRAAEEVIAGLRLLVPAAPDGGSARGAAAEAADPAPKGSEAAVTYRIRFVPIPEVTVNGTNPLLLLAELRELGHCRAVAQLAKVPPLEEIDPEHCHIFWDVILTTRRGIDAIRDVFIFIEDDCELRIDVIDDGGSLDMDADYKKLGFILVERGDLTRQDMEAILARQKRFGELLVEQGLITPEKVESALIEQQHVKEVRKERQTQESASSIRVPAEKLDQLVNLVGELVTVQARLSQTAAGRADALLVTIAEEVERLTNELRDTALNIRMLPIGITFSKFKRLVRDLSVELGKDIEMTTAGAETELDKTVIEKLNDPLVHLIRNSLDHGIESPDERAAAGKPRQGTVHLAAVHSGDSVLITITDDGKGLDRDAIRAKGVERGIIPAAAELSDKEIFNLIFAPGFSTAKTVTSVSGRGVGMDVVKRAIDALRGTIDIQSEPGKGTVITIKLPLTLAIIESLLVKIGSDCFVLPLSIVEECVELTRDDVRNAHGRNLATVRDQIVPYIPLRERFLIRGEQPEIEQIVITQVGGTRVGFVVDHVIGEHQTVIKSLGKMYKDVKGLSGATILGDGSVALILDIPQLVREVELEQMAR</sequence>
<evidence type="ECO:0000256" key="4">
    <source>
        <dbReference type="ARBA" id="ARBA00022500"/>
    </source>
</evidence>
<dbReference type="InterPro" id="IPR002545">
    <property type="entry name" value="CheW-lke_dom"/>
</dbReference>
<feature type="domain" description="HPt" evidence="15">
    <location>
        <begin position="1"/>
        <end position="101"/>
    </location>
</feature>
<dbReference type="Gene3D" id="3.30.565.10">
    <property type="entry name" value="Histidine kinase-like ATPase, C-terminal domain"/>
    <property type="match status" value="1"/>
</dbReference>
<protein>
    <recommendedName>
        <fullName evidence="3">Chemotaxis protein CheA</fullName>
        <ecNumber evidence="2">2.7.13.3</ecNumber>
    </recommendedName>
</protein>
<dbReference type="FunFam" id="1.20.120.160:FF:000008">
    <property type="entry name" value="Chemotaxis sensor histidine kinase CheA"/>
    <property type="match status" value="1"/>
</dbReference>
<dbReference type="CDD" id="cd16916">
    <property type="entry name" value="HATPase_CheA-like"/>
    <property type="match status" value="1"/>
</dbReference>
<evidence type="ECO:0000256" key="2">
    <source>
        <dbReference type="ARBA" id="ARBA00012438"/>
    </source>
</evidence>
<dbReference type="Pfam" id="PF01627">
    <property type="entry name" value="Hpt"/>
    <property type="match status" value="1"/>
</dbReference>
<dbReference type="EMBL" id="DSOV01000058">
    <property type="protein sequence ID" value="HEN43355.1"/>
    <property type="molecule type" value="Genomic_DNA"/>
</dbReference>
<dbReference type="EC" id="2.7.13.3" evidence="2"/>
<dbReference type="InterPro" id="IPR037006">
    <property type="entry name" value="CheA-like_homodim_sf"/>
</dbReference>
<evidence type="ECO:0000256" key="10">
    <source>
        <dbReference type="ARBA" id="ARBA00023012"/>
    </source>
</evidence>
<dbReference type="InterPro" id="IPR036061">
    <property type="entry name" value="CheW-like_dom_sf"/>
</dbReference>
<keyword evidence="7" id="KW-0547">Nucleotide-binding</keyword>
<dbReference type="AlphaFoldDB" id="A0A831UGF8"/>
<gene>
    <name evidence="16" type="ORF">ENQ87_13480</name>
</gene>
<dbReference type="GO" id="GO:0005737">
    <property type="term" value="C:cytoplasm"/>
    <property type="evidence" value="ECO:0007669"/>
    <property type="project" value="InterPro"/>
</dbReference>
<dbReference type="Gene3D" id="2.30.30.40">
    <property type="entry name" value="SH3 Domains"/>
    <property type="match status" value="1"/>
</dbReference>
<dbReference type="SMART" id="SM00260">
    <property type="entry name" value="CheW"/>
    <property type="match status" value="1"/>
</dbReference>
<dbReference type="InterPro" id="IPR003594">
    <property type="entry name" value="HATPase_dom"/>
</dbReference>